<protein>
    <submittedName>
        <fullName evidence="1">Uncharacterized protein</fullName>
    </submittedName>
</protein>
<evidence type="ECO:0000313" key="1">
    <source>
        <dbReference type="EMBL" id="OSX76269.1"/>
    </source>
</evidence>
<evidence type="ECO:0000313" key="2">
    <source>
        <dbReference type="Proteomes" id="UP000218209"/>
    </source>
</evidence>
<gene>
    <name evidence="1" type="ORF">BU14_0200s0024</name>
</gene>
<sequence length="154" mass="16567">MLPFSEGGVRALAAARRQTWASRGRRRRWWVVFLERAPRAVCGDGGRGGCGGAPRSHHRPAHGGGRLLGRSWARWRAGGAPCGAVATGAGVEGSSPGAVDGSYREGGLLVWKRTRPCRRCAAPRRPPAVVRCAVFLDFFSFEAAPSSWYDVVTH</sequence>
<reference evidence="1 2" key="1">
    <citation type="submission" date="2017-03" db="EMBL/GenBank/DDBJ databases">
        <title>WGS assembly of Porphyra umbilicalis.</title>
        <authorList>
            <person name="Brawley S.H."/>
            <person name="Blouin N.A."/>
            <person name="Ficko-Blean E."/>
            <person name="Wheeler G.L."/>
            <person name="Lohr M."/>
            <person name="Goodson H.V."/>
            <person name="Jenkins J.W."/>
            <person name="Blaby-Haas C.E."/>
            <person name="Helliwell K.E."/>
            <person name="Chan C."/>
            <person name="Marriage T."/>
            <person name="Bhattacharya D."/>
            <person name="Klein A.S."/>
            <person name="Badis Y."/>
            <person name="Brodie J."/>
            <person name="Cao Y."/>
            <person name="Collen J."/>
            <person name="Dittami S.M."/>
            <person name="Gachon C.M."/>
            <person name="Green B.R."/>
            <person name="Karpowicz S."/>
            <person name="Kim J.W."/>
            <person name="Kudahl U."/>
            <person name="Lin S."/>
            <person name="Michel G."/>
            <person name="Mittag M."/>
            <person name="Olson B.J."/>
            <person name="Pangilinan J."/>
            <person name="Peng Y."/>
            <person name="Qiu H."/>
            <person name="Shu S."/>
            <person name="Singer J.T."/>
            <person name="Smith A.G."/>
            <person name="Sprecher B.N."/>
            <person name="Wagner V."/>
            <person name="Wang W."/>
            <person name="Wang Z.-Y."/>
            <person name="Yan J."/>
            <person name="Yarish C."/>
            <person name="Zoeuner-Riek S."/>
            <person name="Zhuang Y."/>
            <person name="Zou Y."/>
            <person name="Lindquist E.A."/>
            <person name="Grimwood J."/>
            <person name="Barry K."/>
            <person name="Rokhsar D.S."/>
            <person name="Schmutz J."/>
            <person name="Stiller J.W."/>
            <person name="Grossman A.R."/>
            <person name="Prochnik S.E."/>
        </authorList>
    </citation>
    <scope>NUCLEOTIDE SEQUENCE [LARGE SCALE GENOMIC DNA]</scope>
    <source>
        <strain evidence="1">4086291</strain>
    </source>
</reference>
<dbReference type="AlphaFoldDB" id="A0A1X6P5T7"/>
<dbReference type="Proteomes" id="UP000218209">
    <property type="component" value="Unassembled WGS sequence"/>
</dbReference>
<dbReference type="EMBL" id="KV918874">
    <property type="protein sequence ID" value="OSX76269.1"/>
    <property type="molecule type" value="Genomic_DNA"/>
</dbReference>
<name>A0A1X6P5T7_PORUM</name>
<proteinExistence type="predicted"/>
<organism evidence="1 2">
    <name type="scientific">Porphyra umbilicalis</name>
    <name type="common">Purple laver</name>
    <name type="synonym">Red alga</name>
    <dbReference type="NCBI Taxonomy" id="2786"/>
    <lineage>
        <taxon>Eukaryota</taxon>
        <taxon>Rhodophyta</taxon>
        <taxon>Bangiophyceae</taxon>
        <taxon>Bangiales</taxon>
        <taxon>Bangiaceae</taxon>
        <taxon>Porphyra</taxon>
    </lineage>
</organism>
<keyword evidence="2" id="KW-1185">Reference proteome</keyword>
<accession>A0A1X6P5T7</accession>